<evidence type="ECO:0000256" key="2">
    <source>
        <dbReference type="ARBA" id="ARBA00007870"/>
    </source>
</evidence>
<dbReference type="Pfam" id="PF08546">
    <property type="entry name" value="ApbA_C"/>
    <property type="match status" value="1"/>
</dbReference>
<dbReference type="Gene3D" id="1.10.1040.10">
    <property type="entry name" value="N-(1-d-carboxylethyl)-l-norvaline Dehydrogenase, domain 2"/>
    <property type="match status" value="1"/>
</dbReference>
<dbReference type="PANTHER" id="PTHR43765">
    <property type="entry name" value="2-DEHYDROPANTOATE 2-REDUCTASE-RELATED"/>
    <property type="match status" value="1"/>
</dbReference>
<keyword evidence="7 10" id="KW-0560">Oxidoreductase</keyword>
<dbReference type="SUPFAM" id="SSF48179">
    <property type="entry name" value="6-phosphogluconate dehydrogenase C-terminal domain-like"/>
    <property type="match status" value="1"/>
</dbReference>
<dbReference type="Gene3D" id="3.40.50.720">
    <property type="entry name" value="NAD(P)-binding Rossmann-like Domain"/>
    <property type="match status" value="1"/>
</dbReference>
<evidence type="ECO:0000256" key="6">
    <source>
        <dbReference type="ARBA" id="ARBA00022857"/>
    </source>
</evidence>
<keyword evidence="14" id="KW-1185">Reference proteome</keyword>
<evidence type="ECO:0000256" key="10">
    <source>
        <dbReference type="RuleBase" id="RU362068"/>
    </source>
</evidence>
<dbReference type="Pfam" id="PF02558">
    <property type="entry name" value="ApbA"/>
    <property type="match status" value="1"/>
</dbReference>
<evidence type="ECO:0000256" key="1">
    <source>
        <dbReference type="ARBA" id="ARBA00004994"/>
    </source>
</evidence>
<dbReference type="EMBL" id="BAAAFD010000007">
    <property type="protein sequence ID" value="GAA0857645.1"/>
    <property type="molecule type" value="Genomic_DNA"/>
</dbReference>
<dbReference type="InterPro" id="IPR008927">
    <property type="entry name" value="6-PGluconate_DH-like_C_sf"/>
</dbReference>
<evidence type="ECO:0000313" key="14">
    <source>
        <dbReference type="Proteomes" id="UP001500359"/>
    </source>
</evidence>
<organism evidence="13 14">
    <name type="scientific">Aliiglaciecola litoralis</name>
    <dbReference type="NCBI Taxonomy" id="582857"/>
    <lineage>
        <taxon>Bacteria</taxon>
        <taxon>Pseudomonadati</taxon>
        <taxon>Pseudomonadota</taxon>
        <taxon>Gammaproteobacteria</taxon>
        <taxon>Alteromonadales</taxon>
        <taxon>Alteromonadaceae</taxon>
        <taxon>Aliiglaciecola</taxon>
    </lineage>
</organism>
<dbReference type="InterPro" id="IPR050838">
    <property type="entry name" value="Ketopantoate_reductase"/>
</dbReference>
<dbReference type="InterPro" id="IPR013328">
    <property type="entry name" value="6PGD_dom2"/>
</dbReference>
<name>A0ABP3WW95_9ALTE</name>
<comment type="caution">
    <text evidence="13">The sequence shown here is derived from an EMBL/GenBank/DDBJ whole genome shotgun (WGS) entry which is preliminary data.</text>
</comment>
<dbReference type="InterPro" id="IPR036291">
    <property type="entry name" value="NAD(P)-bd_dom_sf"/>
</dbReference>
<comment type="catalytic activity">
    <reaction evidence="9 10">
        <text>(R)-pantoate + NADP(+) = 2-dehydropantoate + NADPH + H(+)</text>
        <dbReference type="Rhea" id="RHEA:16233"/>
        <dbReference type="ChEBI" id="CHEBI:11561"/>
        <dbReference type="ChEBI" id="CHEBI:15378"/>
        <dbReference type="ChEBI" id="CHEBI:15980"/>
        <dbReference type="ChEBI" id="CHEBI:57783"/>
        <dbReference type="ChEBI" id="CHEBI:58349"/>
        <dbReference type="EC" id="1.1.1.169"/>
    </reaction>
</comment>
<dbReference type="Proteomes" id="UP001500359">
    <property type="component" value="Unassembled WGS sequence"/>
</dbReference>
<comment type="function">
    <text evidence="10">Catalyzes the NADPH-dependent reduction of ketopantoate into pantoic acid.</text>
</comment>
<feature type="domain" description="Ketopantoate reductase N-terminal" evidence="11">
    <location>
        <begin position="2"/>
        <end position="140"/>
    </location>
</feature>
<evidence type="ECO:0000256" key="3">
    <source>
        <dbReference type="ARBA" id="ARBA00013014"/>
    </source>
</evidence>
<evidence type="ECO:0000313" key="13">
    <source>
        <dbReference type="EMBL" id="GAA0857645.1"/>
    </source>
</evidence>
<evidence type="ECO:0000259" key="11">
    <source>
        <dbReference type="Pfam" id="PF02558"/>
    </source>
</evidence>
<evidence type="ECO:0000256" key="4">
    <source>
        <dbReference type="ARBA" id="ARBA00019465"/>
    </source>
</evidence>
<gene>
    <name evidence="13" type="primary">panE</name>
    <name evidence="13" type="ORF">GCM10009114_24200</name>
</gene>
<evidence type="ECO:0000256" key="9">
    <source>
        <dbReference type="ARBA" id="ARBA00048793"/>
    </source>
</evidence>
<keyword evidence="6 10" id="KW-0521">NADP</keyword>
<evidence type="ECO:0000256" key="7">
    <source>
        <dbReference type="ARBA" id="ARBA00023002"/>
    </source>
</evidence>
<protein>
    <recommendedName>
        <fullName evidence="4 10">2-dehydropantoate 2-reductase</fullName>
        <ecNumber evidence="3 10">1.1.1.169</ecNumber>
    </recommendedName>
    <alternativeName>
        <fullName evidence="8 10">Ketopantoate reductase</fullName>
    </alternativeName>
</protein>
<reference evidence="14" key="1">
    <citation type="journal article" date="2019" name="Int. J. Syst. Evol. Microbiol.">
        <title>The Global Catalogue of Microorganisms (GCM) 10K type strain sequencing project: providing services to taxonomists for standard genome sequencing and annotation.</title>
        <authorList>
            <consortium name="The Broad Institute Genomics Platform"/>
            <consortium name="The Broad Institute Genome Sequencing Center for Infectious Disease"/>
            <person name="Wu L."/>
            <person name="Ma J."/>
        </authorList>
    </citation>
    <scope>NUCLEOTIDE SEQUENCE [LARGE SCALE GENOMIC DNA]</scope>
    <source>
        <strain evidence="14">JCM 15896</strain>
    </source>
</reference>
<dbReference type="InterPro" id="IPR013752">
    <property type="entry name" value="KPA_reductase"/>
</dbReference>
<dbReference type="PANTHER" id="PTHR43765:SF2">
    <property type="entry name" value="2-DEHYDROPANTOATE 2-REDUCTASE"/>
    <property type="match status" value="1"/>
</dbReference>
<comment type="similarity">
    <text evidence="2 10">Belongs to the ketopantoate reductase family.</text>
</comment>
<dbReference type="InterPro" id="IPR003710">
    <property type="entry name" value="ApbA"/>
</dbReference>
<feature type="domain" description="Ketopantoate reductase C-terminal" evidence="12">
    <location>
        <begin position="167"/>
        <end position="290"/>
    </location>
</feature>
<accession>A0ABP3WW95</accession>
<dbReference type="SUPFAM" id="SSF51735">
    <property type="entry name" value="NAD(P)-binding Rossmann-fold domains"/>
    <property type="match status" value="1"/>
</dbReference>
<evidence type="ECO:0000256" key="5">
    <source>
        <dbReference type="ARBA" id="ARBA00022655"/>
    </source>
</evidence>
<dbReference type="RefSeq" id="WP_343860325.1">
    <property type="nucleotide sequence ID" value="NZ_BAAAFD010000007.1"/>
</dbReference>
<dbReference type="NCBIfam" id="TIGR00745">
    <property type="entry name" value="apbA_panE"/>
    <property type="match status" value="1"/>
</dbReference>
<evidence type="ECO:0000256" key="8">
    <source>
        <dbReference type="ARBA" id="ARBA00032024"/>
    </source>
</evidence>
<dbReference type="EC" id="1.1.1.169" evidence="3 10"/>
<sequence length="291" mass="32231">MITIVGNGAIGNLLALQCHKLGFEYQIMTRGAPLEKITVEGKICADICKLNIVKPHSKIESGLLILPLKAYQIVPCIEQLKDQISKNVSVIMLHNGMGTHLQAKALIPNHNIAVATTSYGAFKPETHRLNVTGLGQTQAGWLVKHSVNTLHQSWFSQLLPPCTWYNDIEPMLWHKLAINAIINPLTTLYDIPNGELTKSKYLPQIKQLASEIASVMGALKIDADAQQLVNNCLSVAKVTAKNYSSMHQDIHHERPTEIDFINGYIVQLAKSVGVAVHLNQQLLQKIKKMEN</sequence>
<keyword evidence="5 10" id="KW-0566">Pantothenate biosynthesis</keyword>
<proteinExistence type="inferred from homology"/>
<dbReference type="InterPro" id="IPR013332">
    <property type="entry name" value="KPR_N"/>
</dbReference>
<evidence type="ECO:0000259" key="12">
    <source>
        <dbReference type="Pfam" id="PF08546"/>
    </source>
</evidence>
<comment type="pathway">
    <text evidence="1 10">Cofactor biosynthesis; (R)-pantothenate biosynthesis; (R)-pantoate from 3-methyl-2-oxobutanoate: step 2/2.</text>
</comment>